<dbReference type="Pfam" id="PF13650">
    <property type="entry name" value="Asp_protease_2"/>
    <property type="match status" value="1"/>
</dbReference>
<evidence type="ECO:0000256" key="1">
    <source>
        <dbReference type="ARBA" id="ARBA00022664"/>
    </source>
</evidence>
<keyword evidence="4" id="KW-1185">Reference proteome</keyword>
<keyword evidence="1" id="KW-0507">mRNA processing</keyword>
<dbReference type="STRING" id="5627.A0A1C7M5X7"/>
<dbReference type="GO" id="GO:0006397">
    <property type="term" value="P:mRNA processing"/>
    <property type="evidence" value="ECO:0007669"/>
    <property type="project" value="UniProtKB-KW"/>
</dbReference>
<dbReference type="CDD" id="cd00303">
    <property type="entry name" value="retropepsin_like"/>
    <property type="match status" value="1"/>
</dbReference>
<gene>
    <name evidence="3" type="ORF">A0H81_07567</name>
</gene>
<feature type="region of interest" description="Disordered" evidence="2">
    <location>
        <begin position="1"/>
        <end position="23"/>
    </location>
</feature>
<dbReference type="EMBL" id="LUGG01000009">
    <property type="protein sequence ID" value="OBZ72365.1"/>
    <property type="molecule type" value="Genomic_DNA"/>
</dbReference>
<sequence>MVDDPTATPTATNTTPTAPAQASVKSEDIATILEAFARSITQAFTASAAVYQPQQAPRANQATVGGIPGGMAGGGCHYCGTIGHVIGTCPLVQQDIEAGRIHRNYENKVVLSTGAFVPRTIPGATMRERILEWHSRNPNQLAKGQLTSNANPPAAQMLLLEIAPTTANTTTASYQLATTDRIAALEREILALRRGKETFDGVEVPRRAPPRPPAANPNYRAPTPPPHVSDHIPSATIHEPAAQPSQVPATASSAIAPAAPPNKAPNPTQPVVNSAPANPMPQHPYAQARDATYAPPHDRNLGAPFKAPKDKEPAYHTMAPVQDPRIAEDVFARSMKSPMLTLTPEELLSISPEVRAKYREAVTPKRTTDRITGAYIELAEEVESPEPSQIPPVSQLVVNGVPTRPGVLVIPDPYETYLHSLRPGEVPEVLTVAKESHALRSIKGLIDSKEEVESIIDPGSQIIAMSEEVCHSLGLIYDPSIRVNMQSANGEVDQSLGLVRNISFQVSDIVLYLQVHVIRQAAYDILLGRPFDVLTQSVVRNFANEDQTITIRCPNTLQTATVPTIPRGPPRFIRKSFPPDHHHYHDSQAVNFTENSRT</sequence>
<feature type="region of interest" description="Disordered" evidence="2">
    <location>
        <begin position="201"/>
        <end position="284"/>
    </location>
</feature>
<feature type="compositionally biased region" description="Low complexity" evidence="2">
    <location>
        <begin position="248"/>
        <end position="257"/>
    </location>
</feature>
<evidence type="ECO:0000256" key="2">
    <source>
        <dbReference type="SAM" id="MobiDB-lite"/>
    </source>
</evidence>
<name>A0A1C7M5X7_GRIFR</name>
<dbReference type="OrthoDB" id="2801388at2759"/>
<comment type="caution">
    <text evidence="3">The sequence shown here is derived from an EMBL/GenBank/DDBJ whole genome shotgun (WGS) entry which is preliminary data.</text>
</comment>
<dbReference type="AlphaFoldDB" id="A0A1C7M5X7"/>
<evidence type="ECO:0008006" key="5">
    <source>
        <dbReference type="Google" id="ProtNLM"/>
    </source>
</evidence>
<reference evidence="3 4" key="1">
    <citation type="submission" date="2016-03" db="EMBL/GenBank/DDBJ databases">
        <title>Whole genome sequencing of Grifola frondosa 9006-11.</title>
        <authorList>
            <person name="Min B."/>
            <person name="Park H."/>
            <person name="Kim J.-G."/>
            <person name="Cho H."/>
            <person name="Oh Y.-L."/>
            <person name="Kong W.-S."/>
            <person name="Choi I.-G."/>
        </authorList>
    </citation>
    <scope>NUCLEOTIDE SEQUENCE [LARGE SCALE GENOMIC DNA]</scope>
    <source>
        <strain evidence="3 4">9006-11</strain>
    </source>
</reference>
<accession>A0A1C7M5X7</accession>
<dbReference type="SUPFAM" id="SSF57756">
    <property type="entry name" value="Retrovirus zinc finger-like domains"/>
    <property type="match status" value="1"/>
</dbReference>
<evidence type="ECO:0000313" key="3">
    <source>
        <dbReference type="EMBL" id="OBZ72365.1"/>
    </source>
</evidence>
<dbReference type="GO" id="GO:0003676">
    <property type="term" value="F:nucleic acid binding"/>
    <property type="evidence" value="ECO:0007669"/>
    <property type="project" value="InterPro"/>
</dbReference>
<feature type="region of interest" description="Disordered" evidence="2">
    <location>
        <begin position="292"/>
        <end position="311"/>
    </location>
</feature>
<evidence type="ECO:0000313" key="4">
    <source>
        <dbReference type="Proteomes" id="UP000092993"/>
    </source>
</evidence>
<feature type="compositionally biased region" description="Low complexity" evidence="2">
    <location>
        <begin position="1"/>
        <end position="20"/>
    </location>
</feature>
<proteinExistence type="predicted"/>
<dbReference type="GO" id="GO:0008270">
    <property type="term" value="F:zinc ion binding"/>
    <property type="evidence" value="ECO:0007669"/>
    <property type="project" value="InterPro"/>
</dbReference>
<dbReference type="InterPro" id="IPR036875">
    <property type="entry name" value="Znf_CCHC_sf"/>
</dbReference>
<dbReference type="Proteomes" id="UP000092993">
    <property type="component" value="Unassembled WGS sequence"/>
</dbReference>
<dbReference type="Gene3D" id="2.40.70.10">
    <property type="entry name" value="Acid Proteases"/>
    <property type="match status" value="1"/>
</dbReference>
<dbReference type="OMA" id="KEPAYHT"/>
<dbReference type="InterPro" id="IPR021109">
    <property type="entry name" value="Peptidase_aspartic_dom_sf"/>
</dbReference>
<protein>
    <recommendedName>
        <fullName evidence="5">CCHC-type domain-containing protein</fullName>
    </recommendedName>
</protein>
<organism evidence="3 4">
    <name type="scientific">Grifola frondosa</name>
    <name type="common">Maitake</name>
    <name type="synonym">Polyporus frondosus</name>
    <dbReference type="NCBI Taxonomy" id="5627"/>
    <lineage>
        <taxon>Eukaryota</taxon>
        <taxon>Fungi</taxon>
        <taxon>Dikarya</taxon>
        <taxon>Basidiomycota</taxon>
        <taxon>Agaricomycotina</taxon>
        <taxon>Agaricomycetes</taxon>
        <taxon>Polyporales</taxon>
        <taxon>Grifolaceae</taxon>
        <taxon>Grifola</taxon>
    </lineage>
</organism>
<feature type="compositionally biased region" description="Pro residues" evidence="2">
    <location>
        <begin position="258"/>
        <end position="268"/>
    </location>
</feature>